<keyword evidence="1" id="KW-0812">Transmembrane</keyword>
<evidence type="ECO:0000313" key="3">
    <source>
        <dbReference type="EMBL" id="MFN1218166.1"/>
    </source>
</evidence>
<reference evidence="3 4" key="1">
    <citation type="submission" date="2024-12" db="EMBL/GenBank/DDBJ databases">
        <title>Draft genome sequence of Chryseobacterium kwangjuense AG447.</title>
        <authorList>
            <person name="Cheptsov V.S."/>
            <person name="Belov A."/>
            <person name="Zavarzina A.G."/>
        </authorList>
    </citation>
    <scope>NUCLEOTIDE SEQUENCE [LARGE SCALE GENOMIC DNA]</scope>
    <source>
        <strain evidence="3 4">AG447</strain>
    </source>
</reference>
<gene>
    <name evidence="3" type="ORF">ACKW6Q_14440</name>
</gene>
<feature type="domain" description="HTH luxR-type" evidence="2">
    <location>
        <begin position="344"/>
        <end position="401"/>
    </location>
</feature>
<feature type="transmembrane region" description="Helical" evidence="1">
    <location>
        <begin position="220"/>
        <end position="240"/>
    </location>
</feature>
<accession>A0ABW9K661</accession>
<evidence type="ECO:0000313" key="4">
    <source>
        <dbReference type="Proteomes" id="UP001634154"/>
    </source>
</evidence>
<keyword evidence="1" id="KW-0472">Membrane</keyword>
<keyword evidence="4" id="KW-1185">Reference proteome</keyword>
<sequence length="405" mass="48439">MLYFNKALKTYIKRKDDKIFIASMHNNFGMCFNQLNKTDKAIQETLEGIEILESKKKLNKEDLLFITAMKVNLGKYYLKQDDYKNSYTFWNEGFEFYRKIEQYNSDFMFVSQKLFDMYEKAGQNDKRDRLARFLIEIDPKIQYLPDKITLYEMLQNYYLEINDREKQKTFSKKILHLITLYNEKNQKELAQVSDLLNDYLIKSINQKYDYEVNIQKKNNWLVLVSSLLVITVLAVSFINVRKKNKKNKELAKKQELTLNQDIQSQKNRIKNLQLSLNLKIEMEKAFLENLKQIKKTKNLNAEEVVKNLIFKINNLLEIDRKNNDIINESYTENKMFMEKLSERFPVLTDQELQLCIYFKLDLSSKEISLLENIKDVTARVYKANIKSKMKLEKETDLTLFLNTIR</sequence>
<dbReference type="SMART" id="SM00421">
    <property type="entry name" value="HTH_LUXR"/>
    <property type="match status" value="1"/>
</dbReference>
<dbReference type="SUPFAM" id="SSF48452">
    <property type="entry name" value="TPR-like"/>
    <property type="match status" value="1"/>
</dbReference>
<organism evidence="3 4">
    <name type="scientific">Chryseobacterium kwangjuense</name>
    <dbReference type="NCBI Taxonomy" id="267125"/>
    <lineage>
        <taxon>Bacteria</taxon>
        <taxon>Pseudomonadati</taxon>
        <taxon>Bacteroidota</taxon>
        <taxon>Flavobacteriia</taxon>
        <taxon>Flavobacteriales</taxon>
        <taxon>Weeksellaceae</taxon>
        <taxon>Chryseobacterium group</taxon>
        <taxon>Chryseobacterium</taxon>
    </lineage>
</organism>
<comment type="caution">
    <text evidence="3">The sequence shown here is derived from an EMBL/GenBank/DDBJ whole genome shotgun (WGS) entry which is preliminary data.</text>
</comment>
<evidence type="ECO:0000259" key="2">
    <source>
        <dbReference type="SMART" id="SM00421"/>
    </source>
</evidence>
<protein>
    <recommendedName>
        <fullName evidence="2">HTH luxR-type domain-containing protein</fullName>
    </recommendedName>
</protein>
<evidence type="ECO:0000256" key="1">
    <source>
        <dbReference type="SAM" id="Phobius"/>
    </source>
</evidence>
<dbReference type="InterPro" id="IPR011990">
    <property type="entry name" value="TPR-like_helical_dom_sf"/>
</dbReference>
<dbReference type="RefSeq" id="WP_409357204.1">
    <property type="nucleotide sequence ID" value="NZ_JBJXVJ010000003.1"/>
</dbReference>
<dbReference type="InterPro" id="IPR016032">
    <property type="entry name" value="Sig_transdc_resp-reg_C-effctor"/>
</dbReference>
<dbReference type="InterPro" id="IPR000792">
    <property type="entry name" value="Tscrpt_reg_LuxR_C"/>
</dbReference>
<dbReference type="SUPFAM" id="SSF46894">
    <property type="entry name" value="C-terminal effector domain of the bipartite response regulators"/>
    <property type="match status" value="1"/>
</dbReference>
<dbReference type="Gene3D" id="1.25.40.10">
    <property type="entry name" value="Tetratricopeptide repeat domain"/>
    <property type="match status" value="1"/>
</dbReference>
<keyword evidence="1" id="KW-1133">Transmembrane helix</keyword>
<proteinExistence type="predicted"/>
<dbReference type="Proteomes" id="UP001634154">
    <property type="component" value="Unassembled WGS sequence"/>
</dbReference>
<name>A0ABW9K661_9FLAO</name>
<dbReference type="EMBL" id="JBJXVJ010000003">
    <property type="protein sequence ID" value="MFN1218166.1"/>
    <property type="molecule type" value="Genomic_DNA"/>
</dbReference>